<dbReference type="PANTHER" id="PTHR11963:SF23">
    <property type="entry name" value="CYTOSOL AMINOPEPTIDASE"/>
    <property type="match status" value="1"/>
</dbReference>
<feature type="compositionally biased region" description="Basic and acidic residues" evidence="5">
    <location>
        <begin position="38"/>
        <end position="47"/>
    </location>
</feature>
<gene>
    <name evidence="7" type="ORF">A4U43_C10F7770</name>
</gene>
<evidence type="ECO:0000256" key="3">
    <source>
        <dbReference type="ARBA" id="ARBA00022670"/>
    </source>
</evidence>
<keyword evidence="3" id="KW-0645">Protease</keyword>
<feature type="compositionally biased region" description="Gly residues" evidence="5">
    <location>
        <begin position="158"/>
        <end position="169"/>
    </location>
</feature>
<dbReference type="Pfam" id="PF00533">
    <property type="entry name" value="BRCT"/>
    <property type="match status" value="1"/>
</dbReference>
<keyword evidence="4" id="KW-0378">Hydrolase</keyword>
<accession>A0A5P1E1B3</accession>
<dbReference type="InterPro" id="IPR036420">
    <property type="entry name" value="BRCT_dom_sf"/>
</dbReference>
<dbReference type="AlphaFoldDB" id="A0A5P1E1B3"/>
<dbReference type="GO" id="GO:0070006">
    <property type="term" value="F:metalloaminopeptidase activity"/>
    <property type="evidence" value="ECO:0007669"/>
    <property type="project" value="InterPro"/>
</dbReference>
<dbReference type="InterPro" id="IPR001357">
    <property type="entry name" value="BRCT_dom"/>
</dbReference>
<dbReference type="Gene3D" id="3.40.630.10">
    <property type="entry name" value="Zn peptidases"/>
    <property type="match status" value="1"/>
</dbReference>
<dbReference type="GO" id="GO:0005737">
    <property type="term" value="C:cytoplasm"/>
    <property type="evidence" value="ECO:0007669"/>
    <property type="project" value="InterPro"/>
</dbReference>
<dbReference type="Proteomes" id="UP000243459">
    <property type="component" value="Chromosome 10"/>
</dbReference>
<feature type="compositionally biased region" description="Basic and acidic residues" evidence="5">
    <location>
        <begin position="113"/>
        <end position="124"/>
    </location>
</feature>
<dbReference type="InterPro" id="IPR011356">
    <property type="entry name" value="Leucine_aapep/pepB"/>
</dbReference>
<feature type="compositionally biased region" description="Acidic residues" evidence="5">
    <location>
        <begin position="137"/>
        <end position="148"/>
    </location>
</feature>
<comment type="similarity">
    <text evidence="1">Belongs to the peptidase M17 family.</text>
</comment>
<dbReference type="Gene3D" id="3.40.50.10190">
    <property type="entry name" value="BRCT domain"/>
    <property type="match status" value="1"/>
</dbReference>
<feature type="compositionally biased region" description="Basic and acidic residues" evidence="5">
    <location>
        <begin position="58"/>
        <end position="73"/>
    </location>
</feature>
<dbReference type="InterPro" id="IPR043472">
    <property type="entry name" value="Macro_dom-like"/>
</dbReference>
<reference evidence="8" key="1">
    <citation type="journal article" date="2017" name="Nat. Commun.">
        <title>The asparagus genome sheds light on the origin and evolution of a young Y chromosome.</title>
        <authorList>
            <person name="Harkess A."/>
            <person name="Zhou J."/>
            <person name="Xu C."/>
            <person name="Bowers J.E."/>
            <person name="Van der Hulst R."/>
            <person name="Ayyampalayam S."/>
            <person name="Mercati F."/>
            <person name="Riccardi P."/>
            <person name="McKain M.R."/>
            <person name="Kakrana A."/>
            <person name="Tang H."/>
            <person name="Ray J."/>
            <person name="Groenendijk J."/>
            <person name="Arikit S."/>
            <person name="Mathioni S.M."/>
            <person name="Nakano M."/>
            <person name="Shan H."/>
            <person name="Telgmann-Rauber A."/>
            <person name="Kanno A."/>
            <person name="Yue Z."/>
            <person name="Chen H."/>
            <person name="Li W."/>
            <person name="Chen Y."/>
            <person name="Xu X."/>
            <person name="Zhang Y."/>
            <person name="Luo S."/>
            <person name="Chen H."/>
            <person name="Gao J."/>
            <person name="Mao Z."/>
            <person name="Pires J.C."/>
            <person name="Luo M."/>
            <person name="Kudrna D."/>
            <person name="Wing R.A."/>
            <person name="Meyers B.C."/>
            <person name="Yi K."/>
            <person name="Kong H."/>
            <person name="Lavrijsen P."/>
            <person name="Sunseri F."/>
            <person name="Falavigna A."/>
            <person name="Ye Y."/>
            <person name="Leebens-Mack J.H."/>
            <person name="Chen G."/>
        </authorList>
    </citation>
    <scope>NUCLEOTIDE SEQUENCE [LARGE SCALE GENOMIC DNA]</scope>
    <source>
        <strain evidence="8">cv. DH0086</strain>
    </source>
</reference>
<dbReference type="SUPFAM" id="SSF53187">
    <property type="entry name" value="Zn-dependent exopeptidases"/>
    <property type="match status" value="1"/>
</dbReference>
<organism evidence="7 8">
    <name type="scientific">Asparagus officinalis</name>
    <name type="common">Garden asparagus</name>
    <dbReference type="NCBI Taxonomy" id="4686"/>
    <lineage>
        <taxon>Eukaryota</taxon>
        <taxon>Viridiplantae</taxon>
        <taxon>Streptophyta</taxon>
        <taxon>Embryophyta</taxon>
        <taxon>Tracheophyta</taxon>
        <taxon>Spermatophyta</taxon>
        <taxon>Magnoliopsida</taxon>
        <taxon>Liliopsida</taxon>
        <taxon>Asparagales</taxon>
        <taxon>Asparagaceae</taxon>
        <taxon>Asparagoideae</taxon>
        <taxon>Asparagus</taxon>
    </lineage>
</organism>
<dbReference type="EMBL" id="CM007390">
    <property type="protein sequence ID" value="ONK56371.1"/>
    <property type="molecule type" value="Genomic_DNA"/>
</dbReference>
<dbReference type="Pfam" id="PF00883">
    <property type="entry name" value="Peptidase_M17"/>
    <property type="match status" value="1"/>
</dbReference>
<feature type="compositionally biased region" description="Basic and acidic residues" evidence="5">
    <location>
        <begin position="1"/>
        <end position="15"/>
    </location>
</feature>
<feature type="domain" description="BRCT" evidence="6">
    <location>
        <begin position="180"/>
        <end position="257"/>
    </location>
</feature>
<feature type="region of interest" description="Disordered" evidence="5">
    <location>
        <begin position="1"/>
        <end position="183"/>
    </location>
</feature>
<name>A0A5P1E1B3_ASPOF</name>
<protein>
    <recommendedName>
        <fullName evidence="6">BRCT domain-containing protein</fullName>
    </recommendedName>
</protein>
<evidence type="ECO:0000256" key="2">
    <source>
        <dbReference type="ARBA" id="ARBA00022438"/>
    </source>
</evidence>
<proteinExistence type="inferred from homology"/>
<dbReference type="GO" id="GO:0006508">
    <property type="term" value="P:proteolysis"/>
    <property type="evidence" value="ECO:0007669"/>
    <property type="project" value="UniProtKB-KW"/>
</dbReference>
<keyword evidence="8" id="KW-1185">Reference proteome</keyword>
<dbReference type="SMART" id="SM00292">
    <property type="entry name" value="BRCT"/>
    <property type="match status" value="1"/>
</dbReference>
<evidence type="ECO:0000256" key="5">
    <source>
        <dbReference type="SAM" id="MobiDB-lite"/>
    </source>
</evidence>
<dbReference type="SUPFAM" id="SSF52113">
    <property type="entry name" value="BRCT domain"/>
    <property type="match status" value="1"/>
</dbReference>
<dbReference type="PANTHER" id="PTHR11963">
    <property type="entry name" value="LEUCINE AMINOPEPTIDASE-RELATED"/>
    <property type="match status" value="1"/>
</dbReference>
<feature type="region of interest" description="Disordered" evidence="5">
    <location>
        <begin position="261"/>
        <end position="282"/>
    </location>
</feature>
<keyword evidence="2" id="KW-0031">Aminopeptidase</keyword>
<evidence type="ECO:0000256" key="1">
    <source>
        <dbReference type="ARBA" id="ARBA00009528"/>
    </source>
</evidence>
<dbReference type="GO" id="GO:0030145">
    <property type="term" value="F:manganese ion binding"/>
    <property type="evidence" value="ECO:0007669"/>
    <property type="project" value="InterPro"/>
</dbReference>
<dbReference type="Gramene" id="ONK56371">
    <property type="protein sequence ID" value="ONK56371"/>
    <property type="gene ID" value="A4U43_C10F7770"/>
</dbReference>
<evidence type="ECO:0000259" key="6">
    <source>
        <dbReference type="SMART" id="SM00292"/>
    </source>
</evidence>
<feature type="compositionally biased region" description="Basic and acidic residues" evidence="5">
    <location>
        <begin position="263"/>
        <end position="277"/>
    </location>
</feature>
<dbReference type="Gene3D" id="3.40.220.10">
    <property type="entry name" value="Leucine Aminopeptidase, subunit E, domain 1"/>
    <property type="match status" value="1"/>
</dbReference>
<evidence type="ECO:0000313" key="8">
    <source>
        <dbReference type="Proteomes" id="UP000243459"/>
    </source>
</evidence>
<dbReference type="InterPro" id="IPR000819">
    <property type="entry name" value="Peptidase_M17_C"/>
</dbReference>
<evidence type="ECO:0000313" key="7">
    <source>
        <dbReference type="EMBL" id="ONK56371.1"/>
    </source>
</evidence>
<sequence>MSDIRKWFIKQHDKGNGSAAPKPTKPPEKPSAPSAVEKPVERGQERRKTSKYFVNSDCSKEQAAKAVKDEVMTEKTIPAKRKTTQKSGEDVKPTPVKKIHKVEEDDDDFEPPSSEKKKVVEAKPPKKPIVKKSVVMDESDDDNEEVEEKEVKMPTKSGGRGRGGRGSGAGPAASAGRGRGGGGRGVFACDVGSGSSGGLEREEAEDLIKRHGGWVTGSVSKKTIADEDIGGKKSTKAKDLGTKFLTEDELFDMIRKSNPAKAPVKEDLTKKHEEKANKSHIKSSPMKVKVEGIVLGVFEDNRFKSESKKASLKSVDIIGFGSGPYLDNKLKFASDVCSGVIFGKELVNAPANVNNTDAERRLTLANALVYTCNQATLTGACIVALALGPSIAATLAGYEQQDVHEFFISMLDRIHEKEQPNHSNKGRWRGPNIYESCGNHRPRRKGGGSDQVGTPCEEIKVPLDILSAMLQASAEVKLIKLARHVKRLKFPWIFCQPRCKHHCWRVERDSKVGVW</sequence>
<evidence type="ECO:0000256" key="4">
    <source>
        <dbReference type="ARBA" id="ARBA00022801"/>
    </source>
</evidence>